<proteinExistence type="predicted"/>
<dbReference type="Proteomes" id="UP001341444">
    <property type="component" value="Unassembled WGS sequence"/>
</dbReference>
<protein>
    <recommendedName>
        <fullName evidence="3">LTXXQ motif family protein</fullName>
    </recommendedName>
</protein>
<evidence type="ECO:0008006" key="3">
    <source>
        <dbReference type="Google" id="ProtNLM"/>
    </source>
</evidence>
<name>A0ABU6MKB3_9BACI</name>
<accession>A0ABU6MKB3</accession>
<comment type="caution">
    <text evidence="1">The sequence shown here is derived from an EMBL/GenBank/DDBJ whole genome shotgun (WGS) entry which is preliminary data.</text>
</comment>
<gene>
    <name evidence="1" type="ORF">P4T90_10420</name>
</gene>
<dbReference type="RefSeq" id="WP_066271040.1">
    <property type="nucleotide sequence ID" value="NZ_JARMAB010000013.1"/>
</dbReference>
<evidence type="ECO:0000313" key="2">
    <source>
        <dbReference type="Proteomes" id="UP001341444"/>
    </source>
</evidence>
<sequence length="206" mass="23245">MKAKSSLIVPVLAAALAIPTIGHTMTDHKNNTSNASASMHQKYEKGSHKKWGKDGNRNELINEIKQYASPQLQDQLKKDLTQHESLMKELRQTPAFQKKMEQKKAEEQAFFKAHKQEIDAIKQEVKDGKLTKQQAHKKLEALFGNKAGKGHHMDKGKEHGKNGLFTGLKTALQKKDTAAINSILEKFDQQLEKSNQQLQQQINANK</sequence>
<dbReference type="EMBL" id="JARMAB010000013">
    <property type="protein sequence ID" value="MED1203490.1"/>
    <property type="molecule type" value="Genomic_DNA"/>
</dbReference>
<reference evidence="1 2" key="1">
    <citation type="submission" date="2023-03" db="EMBL/GenBank/DDBJ databases">
        <title>Bacillus Genome Sequencing.</title>
        <authorList>
            <person name="Dunlap C."/>
        </authorList>
    </citation>
    <scope>NUCLEOTIDE SEQUENCE [LARGE SCALE GENOMIC DNA]</scope>
    <source>
        <strain evidence="1 2">B-23453</strain>
    </source>
</reference>
<evidence type="ECO:0000313" key="1">
    <source>
        <dbReference type="EMBL" id="MED1203490.1"/>
    </source>
</evidence>
<organism evidence="1 2">
    <name type="scientific">Heyndrickxia acidicola</name>
    <dbReference type="NCBI Taxonomy" id="209389"/>
    <lineage>
        <taxon>Bacteria</taxon>
        <taxon>Bacillati</taxon>
        <taxon>Bacillota</taxon>
        <taxon>Bacilli</taxon>
        <taxon>Bacillales</taxon>
        <taxon>Bacillaceae</taxon>
        <taxon>Heyndrickxia</taxon>
    </lineage>
</organism>
<keyword evidence="2" id="KW-1185">Reference proteome</keyword>